<keyword evidence="5 6" id="KW-0067">ATP-binding</keyword>
<feature type="compositionally biased region" description="Polar residues" evidence="7">
    <location>
        <begin position="48"/>
        <end position="72"/>
    </location>
</feature>
<feature type="region of interest" description="Disordered" evidence="7">
    <location>
        <begin position="732"/>
        <end position="809"/>
    </location>
</feature>
<evidence type="ECO:0000313" key="10">
    <source>
        <dbReference type="Proteomes" id="UP001583177"/>
    </source>
</evidence>
<dbReference type="InterPro" id="IPR017441">
    <property type="entry name" value="Protein_kinase_ATP_BS"/>
</dbReference>
<feature type="region of interest" description="Disordered" evidence="7">
    <location>
        <begin position="1014"/>
        <end position="1055"/>
    </location>
</feature>
<dbReference type="PANTHER" id="PTHR43895:SF152">
    <property type="entry name" value="SERINE_THREONINE-PROTEIN KINASE TOS3"/>
    <property type="match status" value="1"/>
</dbReference>
<comment type="caution">
    <text evidence="9">The sequence shown here is derived from an EMBL/GenBank/DDBJ whole genome shotgun (WGS) entry which is preliminary data.</text>
</comment>
<dbReference type="Gene3D" id="3.30.200.20">
    <property type="entry name" value="Phosphorylase Kinase, domain 1"/>
    <property type="match status" value="1"/>
</dbReference>
<dbReference type="PANTHER" id="PTHR43895">
    <property type="entry name" value="CALCIUM/CALMODULIN-DEPENDENT PROTEIN KINASE KINASE-RELATED"/>
    <property type="match status" value="1"/>
</dbReference>
<dbReference type="Proteomes" id="UP001583177">
    <property type="component" value="Unassembled WGS sequence"/>
</dbReference>
<feature type="compositionally biased region" description="Basic and acidic residues" evidence="7">
    <location>
        <begin position="732"/>
        <end position="742"/>
    </location>
</feature>
<evidence type="ECO:0000259" key="8">
    <source>
        <dbReference type="PROSITE" id="PS50011"/>
    </source>
</evidence>
<feature type="region of interest" description="Disordered" evidence="7">
    <location>
        <begin position="1167"/>
        <end position="1268"/>
    </location>
</feature>
<feature type="region of interest" description="Disordered" evidence="7">
    <location>
        <begin position="293"/>
        <end position="350"/>
    </location>
</feature>
<dbReference type="EMBL" id="JAWRVE010000169">
    <property type="protein sequence ID" value="KAL1851699.1"/>
    <property type="molecule type" value="Genomic_DNA"/>
</dbReference>
<feature type="binding site" evidence="6">
    <location>
        <position position="137"/>
    </location>
    <ligand>
        <name>ATP</name>
        <dbReference type="ChEBI" id="CHEBI:30616"/>
    </ligand>
</feature>
<keyword evidence="2" id="KW-0808">Transferase</keyword>
<evidence type="ECO:0000256" key="4">
    <source>
        <dbReference type="ARBA" id="ARBA00022777"/>
    </source>
</evidence>
<feature type="region of interest" description="Disordered" evidence="7">
    <location>
        <begin position="827"/>
        <end position="865"/>
    </location>
</feature>
<feature type="compositionally biased region" description="Low complexity" evidence="7">
    <location>
        <begin position="751"/>
        <end position="766"/>
    </location>
</feature>
<feature type="compositionally biased region" description="Polar residues" evidence="7">
    <location>
        <begin position="32"/>
        <end position="42"/>
    </location>
</feature>
<dbReference type="InterPro" id="IPR011009">
    <property type="entry name" value="Kinase-like_dom_sf"/>
</dbReference>
<keyword evidence="1" id="KW-0723">Serine/threonine-protein kinase</keyword>
<proteinExistence type="predicted"/>
<organism evidence="9 10">
    <name type="scientific">Diaporthe australafricana</name>
    <dbReference type="NCBI Taxonomy" id="127596"/>
    <lineage>
        <taxon>Eukaryota</taxon>
        <taxon>Fungi</taxon>
        <taxon>Dikarya</taxon>
        <taxon>Ascomycota</taxon>
        <taxon>Pezizomycotina</taxon>
        <taxon>Sordariomycetes</taxon>
        <taxon>Sordariomycetidae</taxon>
        <taxon>Diaporthales</taxon>
        <taxon>Diaporthaceae</taxon>
        <taxon>Diaporthe</taxon>
    </lineage>
</organism>
<keyword evidence="4" id="KW-0418">Kinase</keyword>
<dbReference type="InterPro" id="IPR000719">
    <property type="entry name" value="Prot_kinase_dom"/>
</dbReference>
<keyword evidence="3 6" id="KW-0547">Nucleotide-binding</keyword>
<evidence type="ECO:0000256" key="5">
    <source>
        <dbReference type="ARBA" id="ARBA00022840"/>
    </source>
</evidence>
<evidence type="ECO:0000256" key="1">
    <source>
        <dbReference type="ARBA" id="ARBA00022527"/>
    </source>
</evidence>
<feature type="region of interest" description="Disordered" evidence="7">
    <location>
        <begin position="678"/>
        <end position="719"/>
    </location>
</feature>
<dbReference type="Pfam" id="PF00069">
    <property type="entry name" value="Pkinase"/>
    <property type="match status" value="2"/>
</dbReference>
<gene>
    <name evidence="9" type="ORF">Daus18300_012448</name>
</gene>
<feature type="region of interest" description="Disordered" evidence="7">
    <location>
        <begin position="1"/>
        <end position="81"/>
    </location>
</feature>
<protein>
    <recommendedName>
        <fullName evidence="8">Protein kinase domain-containing protein</fullName>
    </recommendedName>
</protein>
<feature type="compositionally biased region" description="Polar residues" evidence="7">
    <location>
        <begin position="1251"/>
        <end position="1268"/>
    </location>
</feature>
<feature type="region of interest" description="Disordered" evidence="7">
    <location>
        <begin position="951"/>
        <end position="987"/>
    </location>
</feature>
<evidence type="ECO:0000256" key="7">
    <source>
        <dbReference type="SAM" id="MobiDB-lite"/>
    </source>
</evidence>
<keyword evidence="10" id="KW-1185">Reference proteome</keyword>
<feature type="compositionally biased region" description="Polar residues" evidence="7">
    <location>
        <begin position="295"/>
        <end position="319"/>
    </location>
</feature>
<feature type="compositionally biased region" description="Basic and acidic residues" evidence="7">
    <location>
        <begin position="786"/>
        <end position="795"/>
    </location>
</feature>
<evidence type="ECO:0000256" key="6">
    <source>
        <dbReference type="PROSITE-ProRule" id="PRU10141"/>
    </source>
</evidence>
<dbReference type="SUPFAM" id="SSF56112">
    <property type="entry name" value="Protein kinase-like (PK-like)"/>
    <property type="match status" value="1"/>
</dbReference>
<dbReference type="PROSITE" id="PS00107">
    <property type="entry name" value="PROTEIN_KINASE_ATP"/>
    <property type="match status" value="1"/>
</dbReference>
<feature type="domain" description="Protein kinase" evidence="8">
    <location>
        <begin position="108"/>
        <end position="621"/>
    </location>
</feature>
<dbReference type="Gene3D" id="1.10.510.10">
    <property type="entry name" value="Transferase(Phosphotransferase) domain 1"/>
    <property type="match status" value="1"/>
</dbReference>
<dbReference type="CDD" id="cd14008">
    <property type="entry name" value="STKc_LKB1_CaMKK"/>
    <property type="match status" value="1"/>
</dbReference>
<reference evidence="9 10" key="1">
    <citation type="journal article" date="2024" name="IMA Fungus">
        <title>IMA Genome - F19 : A genome assembly and annotation guide to empower mycologists, including annotated draft genome sequences of Ceratocystis pirilliformis, Diaporthe australafricana, Fusarium ophioides, Paecilomyces lecythidis, and Sporothrix stenoceras.</title>
        <authorList>
            <person name="Aylward J."/>
            <person name="Wilson A.M."/>
            <person name="Visagie C.M."/>
            <person name="Spraker J."/>
            <person name="Barnes I."/>
            <person name="Buitendag C."/>
            <person name="Ceriani C."/>
            <person name="Del Mar Angel L."/>
            <person name="du Plessis D."/>
            <person name="Fuchs T."/>
            <person name="Gasser K."/>
            <person name="Kramer D."/>
            <person name="Li W."/>
            <person name="Munsamy K."/>
            <person name="Piso A."/>
            <person name="Price J.L."/>
            <person name="Sonnekus B."/>
            <person name="Thomas C."/>
            <person name="van der Nest A."/>
            <person name="van Dijk A."/>
            <person name="van Heerden A."/>
            <person name="van Vuuren N."/>
            <person name="Yilmaz N."/>
            <person name="Duong T.A."/>
            <person name="van der Merwe N.A."/>
            <person name="Wingfield M.J."/>
            <person name="Wingfield B.D."/>
        </authorList>
    </citation>
    <scope>NUCLEOTIDE SEQUENCE [LARGE SCALE GENOMIC DNA]</scope>
    <source>
        <strain evidence="9 10">CMW 18300</strain>
    </source>
</reference>
<dbReference type="PROSITE" id="PS50011">
    <property type="entry name" value="PROTEIN_KINASE_DOM"/>
    <property type="match status" value="1"/>
</dbReference>
<dbReference type="SMART" id="SM00220">
    <property type="entry name" value="S_TKc"/>
    <property type="match status" value="1"/>
</dbReference>
<evidence type="ECO:0000256" key="3">
    <source>
        <dbReference type="ARBA" id="ARBA00022741"/>
    </source>
</evidence>
<name>A0ABR3W2N9_9PEZI</name>
<evidence type="ECO:0000256" key="2">
    <source>
        <dbReference type="ARBA" id="ARBA00022679"/>
    </source>
</evidence>
<evidence type="ECO:0000313" key="9">
    <source>
        <dbReference type="EMBL" id="KAL1851699.1"/>
    </source>
</evidence>
<feature type="compositionally biased region" description="Low complexity" evidence="7">
    <location>
        <begin position="1029"/>
        <end position="1046"/>
    </location>
</feature>
<feature type="compositionally biased region" description="Basic and acidic residues" evidence="7">
    <location>
        <begin position="951"/>
        <end position="964"/>
    </location>
</feature>
<accession>A0ABR3W2N9</accession>
<feature type="compositionally biased region" description="Pro residues" evidence="7">
    <location>
        <begin position="1"/>
        <end position="17"/>
    </location>
</feature>
<sequence length="1268" mass="140263">MEHQTPNPPPQAPPPLQTLPHNIHPPAHPQHPSLTAGSSPVSSPGLFSPSNPRTAMSLPPTQSVSEGTTPAALNSPFLHPLQNHRVRETHVANIDRDFTTGRKIINHYEVIEEIGRGVHGKVKLARDLDNSQNVAIKIVPRFSRKRRLGRITQNVSPFEKSKREIAILKKIRHPNVVALLEVIDDPDYRKIYLCLEHVECGEVIWRKKGLPNICAFERRRIEREMRGETLTDEEEQHLLDLERRFNVKEMKRAHLAEKNGTHGDHWSLELGQDESELRSGPSETDLTQHAFGSVRSHSPVSRGSAPSSQAPSRTQSVRSMSAVASEGPPTSNEDDMETPGPLHSNPGSSSALAGTMYGAYDDMGFRERSPSMADSIISHMSSIDFNPQSHDPFADDFSYVPCFTIDEARNAFRDVVLGLEYLHYQGIVHRDIKPANLLWTRDHRVKISDFGVSYFGRPMRDGEPDDTVSESEAQDFDDEYELSKTVGTPAFFAPELCYTDLDNIPPPKVTEQIDIWSLGVTLYCMIFARIPFLAEDEFQMFRKIATEKVYIPTRRLRPVDPSTSPDTTSLYKRVNSAPYRDDHQLLYENVDESLQHLLSQMLIKDPRQRITLRGVKYHPWVLSNLPNIMGWIDDTDPQRQTKGSRIKVNEKEVDDAVVPLTLLERARSTLKKTLTKLTSRSVERTEGVSRRRATSSAASSAGDSPAHTPITNHLRDSRRKSIRAEGDYFATVREHSHPHSDHPLTYSVTASPEESPSETETTSHHPGAVGGHPSHQLPEIATSFNSREDITDHRTPTSAQMEFPRHRHSRSISNAVISLHNDLAEARTAPTTPAIDDHADASGSLRRKGRDTKASDDSTRSQSVDRALVFSSPDKRADARVALSSFMAPGSFEQPKKLSQMRSLDLGRAFGESPLPSPQFFSPHTISSYQYGQHKSDPMLDKFRTVVKIEDRPMTAHRVQDIPEGKTPPPRQYGSSTPESFARAQETLRRREKLAHEDNVRRQEALQPAAELDAAHVPCPPSPDDDDSASNGAPSRGETFSTTFSSKSNSREAIATPWTSPSVVTSPVSYTTSASQKDLRESDADQILAFQSDPSLPALLSGASSVSADPEGEFLGNPGCPRVVNRRAILETTDSVTPPALAKEPVTGFPLEAAELDEPSGAVLVDDHEPEAVGNSTPTPPARLLDDDDSDSDDGILMMGHRSKKSNATKGSPTSMGKLVFGSKRRNTNASVGSTDTAKKVFAPGDEDPTCTITQEARFPTTSLSETE</sequence>